<feature type="transmembrane region" description="Helical" evidence="9">
    <location>
        <begin position="63"/>
        <end position="82"/>
    </location>
</feature>
<reference evidence="13 14" key="1">
    <citation type="journal article" date="2010" name="Nature">
        <title>Nitrite-driven anaerobic methane oxidation by oxygenic bacteria.</title>
        <authorList>
            <person name="Ettwig K.F."/>
            <person name="Butler M.K."/>
            <person name="Le Paslier D."/>
            <person name="Pelletier E."/>
            <person name="Mangenot S."/>
            <person name="Kuypers M.M.M."/>
            <person name="Schreiber F."/>
            <person name="Dutilh B.E."/>
            <person name="Zedelius J."/>
            <person name="de Beer D."/>
            <person name="Gloerich J."/>
            <person name="Wessels H.J.C.T."/>
            <person name="van Allen T."/>
            <person name="Luesken F."/>
            <person name="Wu M."/>
            <person name="van de Pas-Schoonen K.T."/>
            <person name="Op den Camp H.J.M."/>
            <person name="Janssen-Megens E.M."/>
            <person name="Francoijs K-J."/>
            <person name="Stunnenberg H."/>
            <person name="Weissenbach J."/>
            <person name="Jetten M.S.M."/>
            <person name="Strous M."/>
        </authorList>
    </citation>
    <scope>NUCLEOTIDE SEQUENCE [LARGE SCALE GENOMIC DNA]</scope>
</reference>
<keyword evidence="10" id="KW-0732">Signal</keyword>
<sequence>MLPQWSLLVFLLALAGATISLERQAPGGDTPPSGPHVSFADKARQYFTAEELANGRAYARGRYLLYGVRMALTLGLFGLLTLSPLSAKIRDLSVSVAGGRVWLTIVVFGLVLALSYHAVTFPVSLYGGFLREHMFGLSRQTFAAWAWDYTKGALINVGVMLPLLMLLYGFIRWDPARWYLPVWGVVVLVTSLLAELSPILLDPLFHTFRPVQDKGLVERIRVLTDRAGVAVGPILEIDASRKTAKTNAYFTGLGPSRRIVLYDTLLTAATHEEVELVVAHELGHWRRHHTWKGMAISAVSALGALWLIARLLHAAADSGRFGFIHPADPVSLPLLLLLFLALTILTTPIQMAISRSFEREADCESLQLSGNPGAFIASEVTLARSNLADIDPPRMIVWLLYTHPPVLERIAMAEAFRAKQEQ</sequence>
<feature type="active site" evidence="6">
    <location>
        <position position="281"/>
    </location>
</feature>
<dbReference type="CDD" id="cd07343">
    <property type="entry name" value="M48A_Zmpste24p_like"/>
    <property type="match status" value="1"/>
</dbReference>
<dbReference type="Pfam" id="PF01435">
    <property type="entry name" value="Peptidase_M48"/>
    <property type="match status" value="1"/>
</dbReference>
<feature type="signal peptide" evidence="10">
    <location>
        <begin position="1"/>
        <end position="25"/>
    </location>
</feature>
<dbReference type="KEGG" id="mox:DAMO_2129"/>
<dbReference type="Pfam" id="PF16491">
    <property type="entry name" value="Peptidase_M48_N"/>
    <property type="match status" value="1"/>
</dbReference>
<accession>D5MHE7</accession>
<feature type="transmembrane region" description="Helical" evidence="9">
    <location>
        <begin position="332"/>
        <end position="353"/>
    </location>
</feature>
<dbReference type="GO" id="GO:0004222">
    <property type="term" value="F:metalloendopeptidase activity"/>
    <property type="evidence" value="ECO:0007669"/>
    <property type="project" value="InterPro"/>
</dbReference>
<evidence type="ECO:0000256" key="8">
    <source>
        <dbReference type="RuleBase" id="RU003983"/>
    </source>
</evidence>
<feature type="transmembrane region" description="Helical" evidence="9">
    <location>
        <begin position="102"/>
        <end position="129"/>
    </location>
</feature>
<dbReference type="STRING" id="671143.DAMO_2129"/>
<feature type="domain" description="CAAX prenyl protease 1 N-terminal" evidence="12">
    <location>
        <begin position="41"/>
        <end position="206"/>
    </location>
</feature>
<dbReference type="Proteomes" id="UP000006898">
    <property type="component" value="Chromosome"/>
</dbReference>
<feature type="transmembrane region" description="Helical" evidence="9">
    <location>
        <begin position="294"/>
        <end position="312"/>
    </location>
</feature>
<keyword evidence="3 8" id="KW-0378">Hydrolase</keyword>
<evidence type="ECO:0000256" key="9">
    <source>
        <dbReference type="SAM" id="Phobius"/>
    </source>
</evidence>
<feature type="domain" description="Peptidase M48" evidence="11">
    <location>
        <begin position="213"/>
        <end position="414"/>
    </location>
</feature>
<evidence type="ECO:0000256" key="4">
    <source>
        <dbReference type="ARBA" id="ARBA00022833"/>
    </source>
</evidence>
<keyword evidence="5 8" id="KW-0482">Metalloprotease</keyword>
<dbReference type="EC" id="3.4.24.-" evidence="13"/>
<protein>
    <submittedName>
        <fullName evidence="13">Putative Uncharacterized metalloprotease yhfN (PSP23)</fullName>
        <ecNumber evidence="13">3.4.24.-</ecNumber>
    </submittedName>
</protein>
<feature type="binding site" evidence="7">
    <location>
        <position position="280"/>
    </location>
    <ligand>
        <name>Zn(2+)</name>
        <dbReference type="ChEBI" id="CHEBI:29105"/>
        <note>catalytic</note>
    </ligand>
</feature>
<evidence type="ECO:0000256" key="3">
    <source>
        <dbReference type="ARBA" id="ARBA00022801"/>
    </source>
</evidence>
<evidence type="ECO:0000313" key="14">
    <source>
        <dbReference type="Proteomes" id="UP000006898"/>
    </source>
</evidence>
<evidence type="ECO:0000256" key="5">
    <source>
        <dbReference type="ARBA" id="ARBA00023049"/>
    </source>
</evidence>
<dbReference type="Gene3D" id="3.30.2010.10">
    <property type="entry name" value="Metalloproteases ('zincins'), catalytic domain"/>
    <property type="match status" value="1"/>
</dbReference>
<keyword evidence="9" id="KW-0472">Membrane</keyword>
<dbReference type="HOGENOM" id="CLU_025947_1_1_0"/>
<feature type="chain" id="PRO_5003074587" evidence="10">
    <location>
        <begin position="26"/>
        <end position="422"/>
    </location>
</feature>
<dbReference type="PANTHER" id="PTHR10120">
    <property type="entry name" value="CAAX PRENYL PROTEASE 1"/>
    <property type="match status" value="1"/>
</dbReference>
<proteinExistence type="inferred from homology"/>
<feature type="transmembrane region" description="Helical" evidence="9">
    <location>
        <begin position="149"/>
        <end position="171"/>
    </location>
</feature>
<keyword evidence="4 7" id="KW-0862">Zinc</keyword>
<dbReference type="EMBL" id="FP565575">
    <property type="protein sequence ID" value="CBE69179.1"/>
    <property type="molecule type" value="Genomic_DNA"/>
</dbReference>
<evidence type="ECO:0000256" key="1">
    <source>
        <dbReference type="ARBA" id="ARBA00022670"/>
    </source>
</evidence>
<dbReference type="GO" id="GO:0071586">
    <property type="term" value="P:CAAX-box protein processing"/>
    <property type="evidence" value="ECO:0007669"/>
    <property type="project" value="InterPro"/>
</dbReference>
<dbReference type="AlphaFoldDB" id="D5MHE7"/>
<evidence type="ECO:0000256" key="2">
    <source>
        <dbReference type="ARBA" id="ARBA00022723"/>
    </source>
</evidence>
<dbReference type="InterPro" id="IPR001915">
    <property type="entry name" value="Peptidase_M48"/>
</dbReference>
<organism evidence="13 14">
    <name type="scientific">Methylomirabilis oxygeniifera</name>
    <dbReference type="NCBI Taxonomy" id="671143"/>
    <lineage>
        <taxon>Bacteria</taxon>
        <taxon>Candidatus Methylomirabilota</taxon>
        <taxon>Candidatus Methylomirabilia</taxon>
        <taxon>Candidatus Methylomirabilales</taxon>
        <taxon>Candidatus Methylomirabilaceae</taxon>
        <taxon>Candidatus Methylomirabilis</taxon>
    </lineage>
</organism>
<comment type="similarity">
    <text evidence="8">Belongs to the peptidase M48 family.</text>
</comment>
<evidence type="ECO:0000259" key="12">
    <source>
        <dbReference type="Pfam" id="PF16491"/>
    </source>
</evidence>
<keyword evidence="2 7" id="KW-0479">Metal-binding</keyword>
<feature type="active site" description="Proton donor" evidence="6">
    <location>
        <position position="362"/>
    </location>
</feature>
<evidence type="ECO:0000259" key="11">
    <source>
        <dbReference type="Pfam" id="PF01435"/>
    </source>
</evidence>
<gene>
    <name evidence="13" type="ORF">DAMO_2129</name>
</gene>
<feature type="transmembrane region" description="Helical" evidence="9">
    <location>
        <begin position="178"/>
        <end position="201"/>
    </location>
</feature>
<keyword evidence="9" id="KW-0812">Transmembrane</keyword>
<evidence type="ECO:0000256" key="7">
    <source>
        <dbReference type="PIRSR" id="PIRSR627057-2"/>
    </source>
</evidence>
<feature type="binding site" evidence="7">
    <location>
        <position position="284"/>
    </location>
    <ligand>
        <name>Zn(2+)</name>
        <dbReference type="ChEBI" id="CHEBI:29105"/>
        <note>catalytic</note>
    </ligand>
</feature>
<evidence type="ECO:0000256" key="10">
    <source>
        <dbReference type="SAM" id="SignalP"/>
    </source>
</evidence>
<dbReference type="eggNOG" id="COG0501">
    <property type="taxonomic scope" value="Bacteria"/>
</dbReference>
<keyword evidence="1 8" id="KW-0645">Protease</keyword>
<comment type="cofactor">
    <cofactor evidence="7 8">
        <name>Zn(2+)</name>
        <dbReference type="ChEBI" id="CHEBI:29105"/>
    </cofactor>
    <text evidence="7 8">Binds 1 zinc ion per subunit.</text>
</comment>
<evidence type="ECO:0000256" key="6">
    <source>
        <dbReference type="PIRSR" id="PIRSR627057-1"/>
    </source>
</evidence>
<keyword evidence="9" id="KW-1133">Transmembrane helix</keyword>
<dbReference type="GO" id="GO:0046872">
    <property type="term" value="F:metal ion binding"/>
    <property type="evidence" value="ECO:0007669"/>
    <property type="project" value="UniProtKB-KW"/>
</dbReference>
<dbReference type="PATRIC" id="fig|671143.5.peg.1878"/>
<name>D5MHE7_METO1</name>
<dbReference type="InterPro" id="IPR032456">
    <property type="entry name" value="Peptidase_M48_N"/>
</dbReference>
<feature type="binding site" evidence="7">
    <location>
        <position position="358"/>
    </location>
    <ligand>
        <name>Zn(2+)</name>
        <dbReference type="ChEBI" id="CHEBI:29105"/>
        <note>catalytic</note>
    </ligand>
</feature>
<dbReference type="InterPro" id="IPR027057">
    <property type="entry name" value="CAXX_Prtase_1"/>
</dbReference>
<evidence type="ECO:0000313" key="13">
    <source>
        <dbReference type="EMBL" id="CBE69179.1"/>
    </source>
</evidence>